<sequence length="171" mass="19419">MHLLKLMRCPAIMPITASTVRLLEKVFVRTANTYWGTQRYRGLHDIVVTPRSTSANRRWSCSVDLLTRSFSVISWSTMLEENETPGWTQLKLPGQAPSSRCGHTVTSGGHYLLLFGGHGTSGWLSRYDIYYNDCIVLDQGECLTTLLVGFLADMCWMCHHDVNERSILFML</sequence>
<dbReference type="Proteomes" id="UP000737018">
    <property type="component" value="Unassembled WGS sequence"/>
</dbReference>
<dbReference type="OrthoDB" id="10251809at2759"/>
<gene>
    <name evidence="3" type="ORF">CMV_016249</name>
</gene>
<dbReference type="EMBL" id="JRKL02002456">
    <property type="protein sequence ID" value="KAF3958881.1"/>
    <property type="molecule type" value="Genomic_DNA"/>
</dbReference>
<dbReference type="InterPro" id="IPR052124">
    <property type="entry name" value="Rab9_kelch_effector"/>
</dbReference>
<evidence type="ECO:0000313" key="3">
    <source>
        <dbReference type="EMBL" id="KAF3958881.1"/>
    </source>
</evidence>
<evidence type="ECO:0000256" key="2">
    <source>
        <dbReference type="ARBA" id="ARBA00022737"/>
    </source>
</evidence>
<keyword evidence="1" id="KW-0880">Kelch repeat</keyword>
<dbReference type="Gene3D" id="2.120.10.80">
    <property type="entry name" value="Kelch-type beta propeller"/>
    <property type="match status" value="1"/>
</dbReference>
<organism evidence="3 4">
    <name type="scientific">Castanea mollissima</name>
    <name type="common">Chinese chestnut</name>
    <dbReference type="NCBI Taxonomy" id="60419"/>
    <lineage>
        <taxon>Eukaryota</taxon>
        <taxon>Viridiplantae</taxon>
        <taxon>Streptophyta</taxon>
        <taxon>Embryophyta</taxon>
        <taxon>Tracheophyta</taxon>
        <taxon>Spermatophyta</taxon>
        <taxon>Magnoliopsida</taxon>
        <taxon>eudicotyledons</taxon>
        <taxon>Gunneridae</taxon>
        <taxon>Pentapetalae</taxon>
        <taxon>rosids</taxon>
        <taxon>fabids</taxon>
        <taxon>Fagales</taxon>
        <taxon>Fagaceae</taxon>
        <taxon>Castanea</taxon>
    </lineage>
</organism>
<dbReference type="PANTHER" id="PTHR46647:SF1">
    <property type="entry name" value="RAB9 EFFECTOR PROTEIN WITH KELCH MOTIFS"/>
    <property type="match status" value="1"/>
</dbReference>
<accession>A0A8J4QT15</accession>
<dbReference type="SUPFAM" id="SSF117281">
    <property type="entry name" value="Kelch motif"/>
    <property type="match status" value="1"/>
</dbReference>
<name>A0A8J4QT15_9ROSI</name>
<evidence type="ECO:0000313" key="4">
    <source>
        <dbReference type="Proteomes" id="UP000737018"/>
    </source>
</evidence>
<protein>
    <submittedName>
        <fullName evidence="3">Uncharacterized protein</fullName>
    </submittedName>
</protein>
<keyword evidence="4" id="KW-1185">Reference proteome</keyword>
<dbReference type="PANTHER" id="PTHR46647">
    <property type="entry name" value="RAB9 EFFECTOR PROTEIN WITH KELCH MOTIFS"/>
    <property type="match status" value="1"/>
</dbReference>
<dbReference type="AlphaFoldDB" id="A0A8J4QT15"/>
<dbReference type="InterPro" id="IPR015915">
    <property type="entry name" value="Kelch-typ_b-propeller"/>
</dbReference>
<keyword evidence="2" id="KW-0677">Repeat</keyword>
<evidence type="ECO:0000256" key="1">
    <source>
        <dbReference type="ARBA" id="ARBA00022441"/>
    </source>
</evidence>
<proteinExistence type="predicted"/>
<reference evidence="3" key="1">
    <citation type="submission" date="2020-03" db="EMBL/GenBank/DDBJ databases">
        <title>Castanea mollissima Vanexum genome sequencing.</title>
        <authorList>
            <person name="Staton M."/>
        </authorList>
    </citation>
    <scope>NUCLEOTIDE SEQUENCE</scope>
    <source>
        <tissue evidence="3">Leaf</tissue>
    </source>
</reference>
<comment type="caution">
    <text evidence="3">The sequence shown here is derived from an EMBL/GenBank/DDBJ whole genome shotgun (WGS) entry which is preliminary data.</text>
</comment>